<reference evidence="1 2" key="1">
    <citation type="submission" date="2018-04" db="EMBL/GenBank/DDBJ databases">
        <title>Complete genome sequence of Hydrogenophilus thermoluteolus TH-1.</title>
        <authorList>
            <person name="Arai H."/>
        </authorList>
    </citation>
    <scope>NUCLEOTIDE SEQUENCE [LARGE SCALE GENOMIC DNA]</scope>
    <source>
        <strain evidence="1 2">TH-1</strain>
    </source>
</reference>
<organism evidence="1 2">
    <name type="scientific">Hydrogenophilus thermoluteolus</name>
    <name type="common">Pseudomonas hydrogenothermophila</name>
    <dbReference type="NCBI Taxonomy" id="297"/>
    <lineage>
        <taxon>Bacteria</taxon>
        <taxon>Pseudomonadati</taxon>
        <taxon>Pseudomonadota</taxon>
        <taxon>Hydrogenophilia</taxon>
        <taxon>Hydrogenophilales</taxon>
        <taxon>Hydrogenophilaceae</taxon>
        <taxon>Hydrogenophilus</taxon>
    </lineage>
</organism>
<gene>
    <name evidence="1" type="ORF">HPTL_0129</name>
</gene>
<dbReference type="AlphaFoldDB" id="A0A2Z6DVM4"/>
<evidence type="ECO:0008006" key="3">
    <source>
        <dbReference type="Google" id="ProtNLM"/>
    </source>
</evidence>
<evidence type="ECO:0000313" key="2">
    <source>
        <dbReference type="Proteomes" id="UP000262004"/>
    </source>
</evidence>
<dbReference type="SUPFAM" id="SSF53474">
    <property type="entry name" value="alpha/beta-Hydrolases"/>
    <property type="match status" value="1"/>
</dbReference>
<dbReference type="RefSeq" id="WP_119334245.1">
    <property type="nucleotide sequence ID" value="NZ_AP018558.1"/>
</dbReference>
<name>A0A2Z6DVM4_HYDTE</name>
<dbReference type="OrthoDB" id="9800435at2"/>
<sequence>MAHPKSEKTTAPGPAGAIELLVDTPATPPLGLALVAHPHPLFGGANTNKVTHTVARAHAEAGLVTLRPNFRGVGGSAGQHDHGVGETEDLLTLIDWALRTWELPPVLYLGGFSFGAYVATRVARILLGEAASAVEANPNLDPERWRAALPSLTLRHVTLVGLPHGLALGSGTVYTTPELPTTLPVLMIHGEEDTVAPLARALDWARPAARPIAVVPGADHFFHGKLHVVKTLVKNALAVYPPV</sequence>
<dbReference type="Gene3D" id="3.40.50.1820">
    <property type="entry name" value="alpha/beta hydrolase"/>
    <property type="match status" value="1"/>
</dbReference>
<dbReference type="PANTHER" id="PTHR42103">
    <property type="entry name" value="ALPHA/BETA-HYDROLASES SUPERFAMILY PROTEIN"/>
    <property type="match status" value="1"/>
</dbReference>
<dbReference type="EMBL" id="AP018558">
    <property type="protein sequence ID" value="BBD76399.1"/>
    <property type="molecule type" value="Genomic_DNA"/>
</dbReference>
<keyword evidence="2" id="KW-1185">Reference proteome</keyword>
<proteinExistence type="predicted"/>
<accession>A0A2Z6DVM4</accession>
<protein>
    <recommendedName>
        <fullName evidence="3">Alpha/beta hydrolase</fullName>
    </recommendedName>
</protein>
<evidence type="ECO:0000313" key="1">
    <source>
        <dbReference type="EMBL" id="BBD76399.1"/>
    </source>
</evidence>
<dbReference type="Proteomes" id="UP000262004">
    <property type="component" value="Chromosome"/>
</dbReference>
<dbReference type="KEGG" id="htl:HPTL_0129"/>
<dbReference type="InterPro" id="IPR029058">
    <property type="entry name" value="AB_hydrolase_fold"/>
</dbReference>
<dbReference type="PANTHER" id="PTHR42103:SF2">
    <property type="entry name" value="AB HYDROLASE-1 DOMAIN-CONTAINING PROTEIN"/>
    <property type="match status" value="1"/>
</dbReference>